<dbReference type="InterPro" id="IPR047756">
    <property type="entry name" value="IcmT-like"/>
</dbReference>
<dbReference type="Proteomes" id="UP000659084">
    <property type="component" value="Unassembled WGS sequence"/>
</dbReference>
<sequence length="86" mass="10572">MKICEWRDAGRRLEIFGIPVLLFALYAAWFQWPETSTLYIITGIILFFRLLSFFGFTITVLWQRLVFRIRGQRLTGRPWWYRKFFE</sequence>
<dbReference type="AlphaFoldDB" id="A0AAW3WV26"/>
<comment type="caution">
    <text evidence="2">The sequence shown here is derived from an EMBL/GenBank/DDBJ whole genome shotgun (WGS) entry which is preliminary data.</text>
</comment>
<dbReference type="EMBL" id="JACNYO010000026">
    <property type="protein sequence ID" value="MBC3214636.1"/>
    <property type="molecule type" value="Genomic_DNA"/>
</dbReference>
<reference evidence="2" key="1">
    <citation type="submission" date="2020-08" db="EMBL/GenBank/DDBJ databases">
        <title>Food and environmental bacterial isolates.</title>
        <authorList>
            <person name="Richter L."/>
            <person name="Du Plessis E.M."/>
            <person name="Duvenage S."/>
            <person name="Allam M."/>
            <person name="Korsten L."/>
        </authorList>
    </citation>
    <scope>NUCLEOTIDE SEQUENCE</scope>
    <source>
        <strain evidence="2">UPMP2127</strain>
    </source>
</reference>
<organism evidence="2 3">
    <name type="scientific">Serratia fonticola</name>
    <dbReference type="NCBI Taxonomy" id="47917"/>
    <lineage>
        <taxon>Bacteria</taxon>
        <taxon>Pseudomonadati</taxon>
        <taxon>Pseudomonadota</taxon>
        <taxon>Gammaproteobacteria</taxon>
        <taxon>Enterobacterales</taxon>
        <taxon>Yersiniaceae</taxon>
        <taxon>Serratia</taxon>
    </lineage>
</organism>
<name>A0AAW3WV26_SERFO</name>
<dbReference type="RefSeq" id="WP_161713074.1">
    <property type="nucleotide sequence ID" value="NZ_CAMKUK010000013.1"/>
</dbReference>
<dbReference type="NCBIfam" id="NF038220">
    <property type="entry name" value="IcmT_TraK"/>
    <property type="match status" value="1"/>
</dbReference>
<gene>
    <name evidence="2" type="ORF">H8J20_21085</name>
</gene>
<evidence type="ECO:0000313" key="2">
    <source>
        <dbReference type="EMBL" id="MBC3214636.1"/>
    </source>
</evidence>
<feature type="transmembrane region" description="Helical" evidence="1">
    <location>
        <begin position="12"/>
        <end position="32"/>
    </location>
</feature>
<evidence type="ECO:0000256" key="1">
    <source>
        <dbReference type="SAM" id="Phobius"/>
    </source>
</evidence>
<feature type="transmembrane region" description="Helical" evidence="1">
    <location>
        <begin position="38"/>
        <end position="62"/>
    </location>
</feature>
<keyword evidence="1" id="KW-0472">Membrane</keyword>
<evidence type="ECO:0000313" key="3">
    <source>
        <dbReference type="Proteomes" id="UP000659084"/>
    </source>
</evidence>
<keyword evidence="1" id="KW-0812">Transmembrane</keyword>
<keyword evidence="1" id="KW-1133">Transmembrane helix</keyword>
<proteinExistence type="predicted"/>
<accession>A0AAW3WV26</accession>
<protein>
    <submittedName>
        <fullName evidence="2">Conjugal transfer protein</fullName>
    </submittedName>
</protein>